<organism evidence="1 2">
    <name type="scientific">Chaenocephalus aceratus</name>
    <name type="common">Blackfin icefish</name>
    <name type="synonym">Chaenichthys aceratus</name>
    <dbReference type="NCBI Taxonomy" id="36190"/>
    <lineage>
        <taxon>Eukaryota</taxon>
        <taxon>Metazoa</taxon>
        <taxon>Chordata</taxon>
        <taxon>Craniata</taxon>
        <taxon>Vertebrata</taxon>
        <taxon>Euteleostomi</taxon>
        <taxon>Actinopterygii</taxon>
        <taxon>Neopterygii</taxon>
        <taxon>Teleostei</taxon>
        <taxon>Neoteleostei</taxon>
        <taxon>Acanthomorphata</taxon>
        <taxon>Eupercaria</taxon>
        <taxon>Perciformes</taxon>
        <taxon>Notothenioidei</taxon>
        <taxon>Channichthyidae</taxon>
        <taxon>Chaenocephalus</taxon>
    </lineage>
</organism>
<comment type="caution">
    <text evidence="1">The sequence shown here is derived from an EMBL/GenBank/DDBJ whole genome shotgun (WGS) entry which is preliminary data.</text>
</comment>
<sequence length="147" mass="16458">MTALICVMLDVRHCFTPDDDKIPGCLKHRGRALQLTCSVARGSFLLAIVCCVNGCKNIIRPSSSDRLPPLVPACHRRGDGRPHKSAEAEEQPNGPSDVDISAPEERRKKAHMAEPNRPISPRPQNHRHWRPNLRLEAWKAKQCDCIS</sequence>
<keyword evidence="2" id="KW-1185">Reference proteome</keyword>
<dbReference type="EMBL" id="CM043790">
    <property type="protein sequence ID" value="KAI4825952.1"/>
    <property type="molecule type" value="Genomic_DNA"/>
</dbReference>
<accession>A0ACB9XI55</accession>
<gene>
    <name evidence="1" type="ORF">KUCAC02_021611</name>
</gene>
<reference evidence="1" key="1">
    <citation type="submission" date="2022-05" db="EMBL/GenBank/DDBJ databases">
        <title>Chromosome-level genome of Chaenocephalus aceratus.</title>
        <authorList>
            <person name="Park H."/>
        </authorList>
    </citation>
    <scope>NUCLEOTIDE SEQUENCE</scope>
    <source>
        <strain evidence="1">KU_202001</strain>
    </source>
</reference>
<name>A0ACB9XI55_CHAAC</name>
<protein>
    <submittedName>
        <fullName evidence="1">Uncharacterized protein</fullName>
    </submittedName>
</protein>
<dbReference type="Proteomes" id="UP001057452">
    <property type="component" value="Chromosome 6"/>
</dbReference>
<evidence type="ECO:0000313" key="2">
    <source>
        <dbReference type="Proteomes" id="UP001057452"/>
    </source>
</evidence>
<proteinExistence type="predicted"/>
<evidence type="ECO:0000313" key="1">
    <source>
        <dbReference type="EMBL" id="KAI4825952.1"/>
    </source>
</evidence>